<dbReference type="Proteomes" id="UP000199438">
    <property type="component" value="Unassembled WGS sequence"/>
</dbReference>
<evidence type="ECO:0000256" key="1">
    <source>
        <dbReference type="SAM" id="Coils"/>
    </source>
</evidence>
<organism evidence="3 4">
    <name type="scientific">Zunongwangia mangrovi</name>
    <dbReference type="NCBI Taxonomy" id="1334022"/>
    <lineage>
        <taxon>Bacteria</taxon>
        <taxon>Pseudomonadati</taxon>
        <taxon>Bacteroidota</taxon>
        <taxon>Flavobacteriia</taxon>
        <taxon>Flavobacteriales</taxon>
        <taxon>Flavobacteriaceae</taxon>
        <taxon>Zunongwangia</taxon>
    </lineage>
</organism>
<evidence type="ECO:0000313" key="3">
    <source>
        <dbReference type="EMBL" id="SFC21767.1"/>
    </source>
</evidence>
<dbReference type="STRING" id="1334022.SAMN04487907_1031"/>
<keyword evidence="2" id="KW-0472">Membrane</keyword>
<name>A0A1I1HCN2_9FLAO</name>
<protein>
    <recommendedName>
        <fullName evidence="5">DUF559 domain-containing protein</fullName>
    </recommendedName>
</protein>
<proteinExistence type="predicted"/>
<accession>A0A1I1HCN2</accession>
<dbReference type="EMBL" id="FOKV01000003">
    <property type="protein sequence ID" value="SFC21767.1"/>
    <property type="molecule type" value="Genomic_DNA"/>
</dbReference>
<gene>
    <name evidence="3" type="ORF">SAMN04487907_1031</name>
</gene>
<keyword evidence="2" id="KW-0812">Transmembrane</keyword>
<keyword evidence="4" id="KW-1185">Reference proteome</keyword>
<dbReference type="OrthoDB" id="884899at2"/>
<dbReference type="Gene3D" id="3.40.960.10">
    <property type="entry name" value="VSR Endonuclease"/>
    <property type="match status" value="1"/>
</dbReference>
<reference evidence="4" key="1">
    <citation type="submission" date="2016-10" db="EMBL/GenBank/DDBJ databases">
        <authorList>
            <person name="Varghese N."/>
            <person name="Submissions S."/>
        </authorList>
    </citation>
    <scope>NUCLEOTIDE SEQUENCE [LARGE SCALE GENOMIC DNA]</scope>
    <source>
        <strain evidence="4">DSM 24499</strain>
    </source>
</reference>
<keyword evidence="2" id="KW-1133">Transmembrane helix</keyword>
<evidence type="ECO:0008006" key="5">
    <source>
        <dbReference type="Google" id="ProtNLM"/>
    </source>
</evidence>
<keyword evidence="1" id="KW-0175">Coiled coil</keyword>
<evidence type="ECO:0000256" key="2">
    <source>
        <dbReference type="SAM" id="Phobius"/>
    </source>
</evidence>
<feature type="coiled-coil region" evidence="1">
    <location>
        <begin position="130"/>
        <end position="182"/>
    </location>
</feature>
<sequence>MKKSFDNNIEKYPIVLIPDRILKNINTGIPESLVLKNFSLKRPEKPYTYPPRRPQKFKTVDYYKFNFFDLGCIVHTILGCLAMSLLSVVLGLMPFLDAFFGIFVILGLFTILTAGIFQGNPLLPRSTKHQREVEISDEEYQANMEKYEDERIIYISKKLEREKKYELDLKNYESRFKKEKNKIAHKIHLEDLRPTKSAIRIFNTNKRGANEIKFLKVLNDRLRNYTFIDKAISNNSYSPDIVLVSPTSGLHIDLEIDEPYTLHDNSPIHYKGCKDSDRNDYFLSHNWCVIRFTERQIVQNSEECCKTIISIIDSLENRIPKFDTFLDGEKSWSYEDAIILADNNYRFSYK</sequence>
<evidence type="ECO:0000313" key="4">
    <source>
        <dbReference type="Proteomes" id="UP000199438"/>
    </source>
</evidence>
<dbReference type="AlphaFoldDB" id="A0A1I1HCN2"/>
<dbReference type="RefSeq" id="WP_092541565.1">
    <property type="nucleotide sequence ID" value="NZ_FOKV01000003.1"/>
</dbReference>
<feature type="transmembrane region" description="Helical" evidence="2">
    <location>
        <begin position="67"/>
        <end position="92"/>
    </location>
</feature>
<feature type="transmembrane region" description="Helical" evidence="2">
    <location>
        <begin position="98"/>
        <end position="117"/>
    </location>
</feature>